<evidence type="ECO:0000256" key="1">
    <source>
        <dbReference type="SAM" id="SignalP"/>
    </source>
</evidence>
<organism evidence="2 3">
    <name type="scientific">Pseudomonas abyssi</name>
    <dbReference type="NCBI Taxonomy" id="170540"/>
    <lineage>
        <taxon>Bacteria</taxon>
        <taxon>Pseudomonadati</taxon>
        <taxon>Pseudomonadota</taxon>
        <taxon>Gammaproteobacteria</taxon>
        <taxon>Pseudomonadales</taxon>
        <taxon>Pseudomonadaceae</taxon>
        <taxon>Pseudomonas</taxon>
    </lineage>
</organism>
<sequence length="100" mass="10929">MPARNVAVFIIALVTASASQAATMRCDHGIIATGASIAEVLETCGEPDTRERTPQYIDPDGYQAEGSVNIEQWSYGPTNVMVRSLRFIDGRLVEIDSTRR</sequence>
<dbReference type="EMBL" id="NTMR01000005">
    <property type="protein sequence ID" value="PBK05126.1"/>
    <property type="molecule type" value="Genomic_DNA"/>
</dbReference>
<dbReference type="Proteomes" id="UP000242313">
    <property type="component" value="Unassembled WGS sequence"/>
</dbReference>
<name>A0A2A3MJZ8_9PSED</name>
<reference evidence="2 3" key="1">
    <citation type="submission" date="2017-09" db="EMBL/GenBank/DDBJ databases">
        <title>Pseudomonas abyssi sp. nov. isolated from Abyssopelagic Water.</title>
        <authorList>
            <person name="Wei Y."/>
        </authorList>
    </citation>
    <scope>NUCLEOTIDE SEQUENCE [LARGE SCALE GENOMIC DNA]</scope>
    <source>
        <strain evidence="2 3">MT5</strain>
    </source>
</reference>
<comment type="caution">
    <text evidence="2">The sequence shown here is derived from an EMBL/GenBank/DDBJ whole genome shotgun (WGS) entry which is preliminary data.</text>
</comment>
<protein>
    <recommendedName>
        <fullName evidence="4">DUF2845 domain-containing protein</fullName>
    </recommendedName>
</protein>
<keyword evidence="1" id="KW-0732">Signal</keyword>
<keyword evidence="3" id="KW-1185">Reference proteome</keyword>
<gene>
    <name evidence="2" type="ORF">CNQ84_04865</name>
</gene>
<feature type="signal peptide" evidence="1">
    <location>
        <begin position="1"/>
        <end position="21"/>
    </location>
</feature>
<accession>A0A2A3MJZ8</accession>
<evidence type="ECO:0000313" key="3">
    <source>
        <dbReference type="Proteomes" id="UP000242313"/>
    </source>
</evidence>
<dbReference type="Pfam" id="PF11006">
    <property type="entry name" value="DUF2845"/>
    <property type="match status" value="1"/>
</dbReference>
<proteinExistence type="predicted"/>
<feature type="chain" id="PRO_5011997246" description="DUF2845 domain-containing protein" evidence="1">
    <location>
        <begin position="22"/>
        <end position="100"/>
    </location>
</feature>
<evidence type="ECO:0008006" key="4">
    <source>
        <dbReference type="Google" id="ProtNLM"/>
    </source>
</evidence>
<evidence type="ECO:0000313" key="2">
    <source>
        <dbReference type="EMBL" id="PBK05126.1"/>
    </source>
</evidence>
<dbReference type="AlphaFoldDB" id="A0A2A3MJZ8"/>
<dbReference type="InterPro" id="IPR021268">
    <property type="entry name" value="DUF2845"/>
</dbReference>